<name>A0A7X3G877_9STRE</name>
<evidence type="ECO:0000259" key="9">
    <source>
        <dbReference type="Pfam" id="PF09223"/>
    </source>
</evidence>
<keyword evidence="3 8" id="KW-0732">Signal</keyword>
<dbReference type="Gene3D" id="2.40.128.20">
    <property type="match status" value="1"/>
</dbReference>
<evidence type="ECO:0000256" key="7">
    <source>
        <dbReference type="RuleBase" id="RU003512"/>
    </source>
</evidence>
<keyword evidence="2 7" id="KW-0813">Transport</keyword>
<comment type="similarity">
    <text evidence="1 7">Belongs to the bacterial solute-binding protein 9 family.</text>
</comment>
<evidence type="ECO:0000256" key="8">
    <source>
        <dbReference type="SAM" id="SignalP"/>
    </source>
</evidence>
<organism evidence="10 11">
    <name type="scientific">Streptococcus danieliae</name>
    <dbReference type="NCBI Taxonomy" id="747656"/>
    <lineage>
        <taxon>Bacteria</taxon>
        <taxon>Bacillati</taxon>
        <taxon>Bacillota</taxon>
        <taxon>Bacilli</taxon>
        <taxon>Lactobacillales</taxon>
        <taxon>Streptococcaceae</taxon>
        <taxon>Streptococcus</taxon>
    </lineage>
</organism>
<dbReference type="PRINTS" id="PR00690">
    <property type="entry name" value="ADHESNFAMILY"/>
</dbReference>
<dbReference type="InterPro" id="IPR006129">
    <property type="entry name" value="AdhesinB"/>
</dbReference>
<evidence type="ECO:0000313" key="10">
    <source>
        <dbReference type="EMBL" id="MVX58934.1"/>
    </source>
</evidence>
<dbReference type="PROSITE" id="PS51257">
    <property type="entry name" value="PROKAR_LIPOPROTEIN"/>
    <property type="match status" value="1"/>
</dbReference>
<dbReference type="GO" id="GO:0006829">
    <property type="term" value="P:zinc ion transport"/>
    <property type="evidence" value="ECO:0007669"/>
    <property type="project" value="UniProtKB-KW"/>
</dbReference>
<keyword evidence="4" id="KW-0862">Zinc</keyword>
<dbReference type="SUPFAM" id="SSF53807">
    <property type="entry name" value="Helical backbone' metal receptor"/>
    <property type="match status" value="1"/>
</dbReference>
<gene>
    <name evidence="10" type="ORF">E5983_04640</name>
</gene>
<evidence type="ECO:0000256" key="4">
    <source>
        <dbReference type="ARBA" id="ARBA00022833"/>
    </source>
</evidence>
<dbReference type="SUPFAM" id="SSF50814">
    <property type="entry name" value="Lipocalins"/>
    <property type="match status" value="1"/>
</dbReference>
<dbReference type="InterPro" id="IPR006127">
    <property type="entry name" value="ZnuA-like"/>
</dbReference>
<feature type="domain" description="ZinT" evidence="9">
    <location>
        <begin position="322"/>
        <end position="501"/>
    </location>
</feature>
<dbReference type="EMBL" id="WSRS01000032">
    <property type="protein sequence ID" value="MVX58934.1"/>
    <property type="molecule type" value="Genomic_DNA"/>
</dbReference>
<evidence type="ECO:0000256" key="1">
    <source>
        <dbReference type="ARBA" id="ARBA00011028"/>
    </source>
</evidence>
<keyword evidence="5" id="KW-0864">Zinc transport</keyword>
<dbReference type="PANTHER" id="PTHR42953:SF3">
    <property type="entry name" value="HIGH-AFFINITY ZINC UPTAKE SYSTEM PROTEIN ZNUA"/>
    <property type="match status" value="1"/>
</dbReference>
<dbReference type="AlphaFoldDB" id="A0A7X3G877"/>
<dbReference type="InterPro" id="IPR015304">
    <property type="entry name" value="ZinT_dom"/>
</dbReference>
<dbReference type="Pfam" id="PF01297">
    <property type="entry name" value="ZnuA"/>
    <property type="match status" value="1"/>
</dbReference>
<feature type="signal peptide" evidence="8">
    <location>
        <begin position="1"/>
        <end position="21"/>
    </location>
</feature>
<comment type="caution">
    <text evidence="10">The sequence shown here is derived from an EMBL/GenBank/DDBJ whole genome shotgun (WGS) entry which is preliminary data.</text>
</comment>
<dbReference type="GO" id="GO:0007155">
    <property type="term" value="P:cell adhesion"/>
    <property type="evidence" value="ECO:0007669"/>
    <property type="project" value="InterPro"/>
</dbReference>
<dbReference type="InterPro" id="IPR012674">
    <property type="entry name" value="Calycin"/>
</dbReference>
<dbReference type="PANTHER" id="PTHR42953">
    <property type="entry name" value="HIGH-AFFINITY ZINC UPTAKE SYSTEM PROTEIN ZNUA-RELATED"/>
    <property type="match status" value="1"/>
</dbReference>
<sequence>MKKCKKGFAVLLLGLVLFLTACQSQGSKKDLQLVTSFYPIYEFTKKIVGDEADVQLLVSAGTEVHGYEPSAKDISRLQEASSFLYLDPNMEMWVPDLEKTGVLEADRTIQASKDLILLPGQETDHDHDHGAEDHEHTLDPHLWLSPYRAKLLVASLRDQLMERYPDQAASFEKNAAAYLKELEQLDKTYQEKLAVYQGYTFLTQHTAFNYLAFDYQLQQESIVGLSTEEEASLKRIQELTDQVKEAGIKRIYVESTSSNKLAQTLASEAGVAVGQLHTLEGVPQKELDQGASYISLMEENLEQLVAGFKDAMKPKATEAVTEKTVANGYFEDKAIKDRALADWEGDWQSVYPYLESGQLDQVFDYKAKKKGDKTAQEYKDYYQIGYQTDVNQIKIKGNKVTFVTDKGEETYTYKPAGYKVLTYEKGNRGVRFQFEAEEANAGRFKYMQFSDHQIAPIKSGHFHLYFGGESQEALWEEMTNWPTYYPASLSGQEVAQEMVAH</sequence>
<evidence type="ECO:0000256" key="6">
    <source>
        <dbReference type="ARBA" id="ARBA00023065"/>
    </source>
</evidence>
<reference evidence="10 11" key="1">
    <citation type="submission" date="2019-12" db="EMBL/GenBank/DDBJ databases">
        <title>Microbes associate with the intestines of laboratory mice.</title>
        <authorList>
            <person name="Navarre W."/>
            <person name="Wong E."/>
        </authorList>
    </citation>
    <scope>NUCLEOTIDE SEQUENCE [LARGE SCALE GENOMIC DNA]</scope>
    <source>
        <strain evidence="10 11">NM51_B2-22</strain>
    </source>
</reference>
<evidence type="ECO:0000256" key="3">
    <source>
        <dbReference type="ARBA" id="ARBA00022729"/>
    </source>
</evidence>
<dbReference type="OrthoDB" id="9810636at2"/>
<evidence type="ECO:0000256" key="5">
    <source>
        <dbReference type="ARBA" id="ARBA00022906"/>
    </source>
</evidence>
<dbReference type="InterPro" id="IPR006128">
    <property type="entry name" value="Lipoprotein_PsaA-like"/>
</dbReference>
<dbReference type="RefSeq" id="WP_160332745.1">
    <property type="nucleotide sequence ID" value="NZ_WSRS01000032.1"/>
</dbReference>
<dbReference type="Proteomes" id="UP000461595">
    <property type="component" value="Unassembled WGS sequence"/>
</dbReference>
<dbReference type="GO" id="GO:0008270">
    <property type="term" value="F:zinc ion binding"/>
    <property type="evidence" value="ECO:0007669"/>
    <property type="project" value="InterPro"/>
</dbReference>
<dbReference type="PRINTS" id="PR00691">
    <property type="entry name" value="ADHESINB"/>
</dbReference>
<accession>A0A7X3G877</accession>
<evidence type="ECO:0000313" key="11">
    <source>
        <dbReference type="Proteomes" id="UP000461595"/>
    </source>
</evidence>
<protein>
    <submittedName>
        <fullName evidence="10">ZinT/AdcA family metal-binding protein</fullName>
    </submittedName>
</protein>
<dbReference type="Gene3D" id="3.40.50.1980">
    <property type="entry name" value="Nitrogenase molybdenum iron protein domain"/>
    <property type="match status" value="2"/>
</dbReference>
<proteinExistence type="inferred from homology"/>
<feature type="chain" id="PRO_5038559806" evidence="8">
    <location>
        <begin position="22"/>
        <end position="501"/>
    </location>
</feature>
<keyword evidence="6" id="KW-0406">Ion transport</keyword>
<dbReference type="InterPro" id="IPR050492">
    <property type="entry name" value="Bact_metal-bind_prot9"/>
</dbReference>
<evidence type="ECO:0000256" key="2">
    <source>
        <dbReference type="ARBA" id="ARBA00022448"/>
    </source>
</evidence>
<dbReference type="Pfam" id="PF09223">
    <property type="entry name" value="ZinT"/>
    <property type="match status" value="1"/>
</dbReference>